<organism evidence="7 8">
    <name type="scientific">Candidatus Nitrosopelagicus brevis</name>
    <dbReference type="NCBI Taxonomy" id="1410606"/>
    <lineage>
        <taxon>Archaea</taxon>
        <taxon>Nitrososphaerota</taxon>
    </lineage>
</organism>
<reference evidence="7 8" key="1">
    <citation type="submission" date="2018-04" db="EMBL/GenBank/DDBJ databases">
        <title>Transcriptomics of ammonia oxidizing archaea.</title>
        <authorList>
            <person name="Carini P."/>
        </authorList>
    </citation>
    <scope>NUCLEOTIDE SEQUENCE [LARGE SCALE GENOMIC DNA]</scope>
    <source>
        <strain evidence="7 8">U25</strain>
    </source>
</reference>
<keyword evidence="4" id="KW-0548">Nucleotidyltransferase</keyword>
<evidence type="ECO:0000259" key="6">
    <source>
        <dbReference type="Pfam" id="PF00483"/>
    </source>
</evidence>
<dbReference type="Pfam" id="PF00483">
    <property type="entry name" value="NTP_transferase"/>
    <property type="match status" value="1"/>
</dbReference>
<evidence type="ECO:0000256" key="5">
    <source>
        <dbReference type="ARBA" id="ARBA00048128"/>
    </source>
</evidence>
<dbReference type="PANTHER" id="PTHR43197">
    <property type="entry name" value="UTP--GLUCOSE-1-PHOSPHATE URIDYLYLTRANSFERASE"/>
    <property type="match status" value="1"/>
</dbReference>
<evidence type="ECO:0000313" key="7">
    <source>
        <dbReference type="EMBL" id="PTL87394.1"/>
    </source>
</evidence>
<dbReference type="InterPro" id="IPR005835">
    <property type="entry name" value="NTP_transferase_dom"/>
</dbReference>
<dbReference type="GO" id="GO:0006011">
    <property type="term" value="P:UDP-alpha-D-glucose metabolic process"/>
    <property type="evidence" value="ECO:0007669"/>
    <property type="project" value="InterPro"/>
</dbReference>
<evidence type="ECO:0000256" key="1">
    <source>
        <dbReference type="ARBA" id="ARBA00006890"/>
    </source>
</evidence>
<dbReference type="GO" id="GO:0003983">
    <property type="term" value="F:UTP:glucose-1-phosphate uridylyltransferase activity"/>
    <property type="evidence" value="ECO:0007669"/>
    <property type="project" value="UniProtKB-EC"/>
</dbReference>
<dbReference type="EC" id="2.7.7.9" evidence="2"/>
<dbReference type="AlphaFoldDB" id="A0A2R6T9R7"/>
<dbReference type="Gene3D" id="3.90.550.10">
    <property type="entry name" value="Spore Coat Polysaccharide Biosynthesis Protein SpsA, Chain A"/>
    <property type="match status" value="1"/>
</dbReference>
<comment type="catalytic activity">
    <reaction evidence="5">
        <text>alpha-D-glucose 1-phosphate + UTP + H(+) = UDP-alpha-D-glucose + diphosphate</text>
        <dbReference type="Rhea" id="RHEA:19889"/>
        <dbReference type="ChEBI" id="CHEBI:15378"/>
        <dbReference type="ChEBI" id="CHEBI:33019"/>
        <dbReference type="ChEBI" id="CHEBI:46398"/>
        <dbReference type="ChEBI" id="CHEBI:58601"/>
        <dbReference type="ChEBI" id="CHEBI:58885"/>
        <dbReference type="EC" id="2.7.7.9"/>
    </reaction>
</comment>
<evidence type="ECO:0000313" key="8">
    <source>
        <dbReference type="Proteomes" id="UP000241022"/>
    </source>
</evidence>
<dbReference type="PANTHER" id="PTHR43197:SF1">
    <property type="entry name" value="UTP--GLUCOSE-1-PHOSPHATE URIDYLYLTRANSFERASE"/>
    <property type="match status" value="1"/>
</dbReference>
<comment type="caution">
    <text evidence="7">The sequence shown here is derived from an EMBL/GenBank/DDBJ whole genome shotgun (WGS) entry which is preliminary data.</text>
</comment>
<keyword evidence="8" id="KW-1185">Reference proteome</keyword>
<feature type="domain" description="Nucleotidyl transferase" evidence="6">
    <location>
        <begin position="5"/>
        <end position="273"/>
    </location>
</feature>
<dbReference type="Proteomes" id="UP000241022">
    <property type="component" value="Unassembled WGS sequence"/>
</dbReference>
<comment type="similarity">
    <text evidence="1">Belongs to the UDPGP type 2 family.</text>
</comment>
<dbReference type="InterPro" id="IPR005771">
    <property type="entry name" value="GalU_uridylyltTrfase_bac/arc"/>
</dbReference>
<dbReference type="SUPFAM" id="SSF53448">
    <property type="entry name" value="Nucleotide-diphospho-sugar transferases"/>
    <property type="match status" value="1"/>
</dbReference>
<evidence type="ECO:0000256" key="3">
    <source>
        <dbReference type="ARBA" id="ARBA00022679"/>
    </source>
</evidence>
<gene>
    <name evidence="7" type="ORF">A7X95_05740</name>
</gene>
<proteinExistence type="inferred from homology"/>
<accession>A0A2R6T9R7</accession>
<keyword evidence="3" id="KW-0808">Transferase</keyword>
<evidence type="ECO:0000256" key="2">
    <source>
        <dbReference type="ARBA" id="ARBA00012415"/>
    </source>
</evidence>
<sequence length="281" mass="32390">MSVTKVVITAAGKGTRLLPFTKEMPKEMVPVFSKVSVNKKVVMPLLQYIYEQMYSMNFRDYCFVVGREKRSIEDHFTPHDAYLKEISGDYRKYMNSFYKKLENSHLVWINQNKPLGFGDAVKRTERYVGTEDFIVHAGDVAILSKVKHPIKRLIEVAKKNPEAKAILLCKEIIDPKRYGVPTIEKISNNLFSVKEVIEKPEKPKSNFGILALYYFRSDIFSSLRKIKPGKGKEFQLTDAIQNLIKEKKQVLAIPLNKNEDEIDVGNVESYKNSQNITFRKA</sequence>
<name>A0A2R6T9R7_9ARCH</name>
<dbReference type="EMBL" id="LXWN01000002">
    <property type="protein sequence ID" value="PTL87394.1"/>
    <property type="molecule type" value="Genomic_DNA"/>
</dbReference>
<dbReference type="InterPro" id="IPR029044">
    <property type="entry name" value="Nucleotide-diphossugar_trans"/>
</dbReference>
<protein>
    <recommendedName>
        <fullName evidence="2">UTP--glucose-1-phosphate uridylyltransferase</fullName>
        <ecNumber evidence="2">2.7.7.9</ecNumber>
    </recommendedName>
</protein>
<evidence type="ECO:0000256" key="4">
    <source>
        <dbReference type="ARBA" id="ARBA00022695"/>
    </source>
</evidence>